<comment type="caution">
    <text evidence="1">The sequence shown here is derived from an EMBL/GenBank/DDBJ whole genome shotgun (WGS) entry which is preliminary data.</text>
</comment>
<evidence type="ECO:0000313" key="2">
    <source>
        <dbReference type="Proteomes" id="UP001163603"/>
    </source>
</evidence>
<reference evidence="2" key="1">
    <citation type="journal article" date="2023" name="G3 (Bethesda)">
        <title>Genome assembly and association tests identify interacting loci associated with vigor, precocity, and sex in interspecific pistachio rootstocks.</title>
        <authorList>
            <person name="Palmer W."/>
            <person name="Jacygrad E."/>
            <person name="Sagayaradj S."/>
            <person name="Cavanaugh K."/>
            <person name="Han R."/>
            <person name="Bertier L."/>
            <person name="Beede B."/>
            <person name="Kafkas S."/>
            <person name="Golino D."/>
            <person name="Preece J."/>
            <person name="Michelmore R."/>
        </authorList>
    </citation>
    <scope>NUCLEOTIDE SEQUENCE [LARGE SCALE GENOMIC DNA]</scope>
</reference>
<dbReference type="EMBL" id="CM047737">
    <property type="protein sequence ID" value="KAJ0048140.1"/>
    <property type="molecule type" value="Genomic_DNA"/>
</dbReference>
<sequence length="749" mass="85588">MLFVFVYPPGSSVIFIASLRVLKGILKSRFQGIILRTPMTIPMSKILSMCFKTRQVQLLQPMLTMVDRERLKEPRRLIPIMIPSGKDIANVVQANSEPVIRINVDNGGEGEAERDKKANSNNVSNVKDSANVVQANTEPVIRTNVDNGGDGEAKRDKKDNSGSDSNAKDSSNIEQASKDPAIRTHVYNDAEDEAELAKKVVEDILHEHRSLRADRNVATCEGRGIYVYDLPTKFNKDLVGQCDDMMPWSNFCKFFNNDAFGEAIPELGQGWFNTHQYALELIFHKKVLKHPCRVYNENEAKLFYVPYYGGLDILRWHFKNISHDVKDSLSLELVKWLESKKSWIQHSGKDHVFVLGKISWDFRRVNTSWGTRLLELDQMQNPIKLLIERQPWHANDIGIPHPTYFHPRSDDDIINWQHKVIRSQRKSLVSFAGGARPGHPENIRSILINQCTSSHSETCKFLNCSSGACDKPKPVIDLFMESEFCLQPSGDSPTRKSVFDSLISGCIPVLFDPFTAYYQYPWHLPEDHSKYSVFIDEEEVRKMKVNVIERLMKVSEKEKENMRRYIVYELLPGLVYGDLDSKLDKFQDAFSITMNNLDAKGNDVDLSVYKGKVLLIVNVASQCGLTNSNYTELNQLYEKYKNQGLEILAFPCNQFGAQEPGNNEAILEFACTRFKAEFPIFDKIEVNGENASPVYKFLKAGRWMIFEDDIQWNFAKFLVDKNGKVVDRYYPTTSPLTIEGNIKKLLEIS</sequence>
<gene>
    <name evidence="1" type="ORF">Pint_15191</name>
</gene>
<proteinExistence type="predicted"/>
<evidence type="ECO:0000313" key="1">
    <source>
        <dbReference type="EMBL" id="KAJ0048140.1"/>
    </source>
</evidence>
<protein>
    <submittedName>
        <fullName evidence="1">Uncharacterized protein</fullName>
    </submittedName>
</protein>
<keyword evidence="2" id="KW-1185">Reference proteome</keyword>
<dbReference type="Proteomes" id="UP001163603">
    <property type="component" value="Chromosome 2"/>
</dbReference>
<name>A0ACC0Z9M1_9ROSI</name>
<organism evidence="1 2">
    <name type="scientific">Pistacia integerrima</name>
    <dbReference type="NCBI Taxonomy" id="434235"/>
    <lineage>
        <taxon>Eukaryota</taxon>
        <taxon>Viridiplantae</taxon>
        <taxon>Streptophyta</taxon>
        <taxon>Embryophyta</taxon>
        <taxon>Tracheophyta</taxon>
        <taxon>Spermatophyta</taxon>
        <taxon>Magnoliopsida</taxon>
        <taxon>eudicotyledons</taxon>
        <taxon>Gunneridae</taxon>
        <taxon>Pentapetalae</taxon>
        <taxon>rosids</taxon>
        <taxon>malvids</taxon>
        <taxon>Sapindales</taxon>
        <taxon>Anacardiaceae</taxon>
        <taxon>Pistacia</taxon>
    </lineage>
</organism>
<accession>A0ACC0Z9M1</accession>